<dbReference type="InterPro" id="IPR051853">
    <property type="entry name" value="SH2-Ras-GEF_adapter"/>
</dbReference>
<dbReference type="Pfam" id="PF00017">
    <property type="entry name" value="SH2"/>
    <property type="match status" value="1"/>
</dbReference>
<organism evidence="4 5">
    <name type="scientific">Pristionchus fissidentatus</name>
    <dbReference type="NCBI Taxonomy" id="1538716"/>
    <lineage>
        <taxon>Eukaryota</taxon>
        <taxon>Metazoa</taxon>
        <taxon>Ecdysozoa</taxon>
        <taxon>Nematoda</taxon>
        <taxon>Chromadorea</taxon>
        <taxon>Rhabditida</taxon>
        <taxon>Rhabditina</taxon>
        <taxon>Diplogasteromorpha</taxon>
        <taxon>Diplogasteroidea</taxon>
        <taxon>Neodiplogasteridae</taxon>
        <taxon>Pristionchus</taxon>
    </lineage>
</organism>
<gene>
    <name evidence="4" type="ORF">PFISCL1PPCAC_22819</name>
</gene>
<name>A0AAV5WHX6_9BILA</name>
<dbReference type="Gene3D" id="3.30.505.10">
    <property type="entry name" value="SH2 domain"/>
    <property type="match status" value="1"/>
</dbReference>
<proteinExistence type="predicted"/>
<evidence type="ECO:0000313" key="5">
    <source>
        <dbReference type="Proteomes" id="UP001432322"/>
    </source>
</evidence>
<dbReference type="EMBL" id="BTSY01000006">
    <property type="protein sequence ID" value="GMT31522.1"/>
    <property type="molecule type" value="Genomic_DNA"/>
</dbReference>
<feature type="compositionally biased region" description="Low complexity" evidence="2">
    <location>
        <begin position="316"/>
        <end position="325"/>
    </location>
</feature>
<dbReference type="InterPro" id="IPR036964">
    <property type="entry name" value="RASGEF_cat_dom_sf"/>
</dbReference>
<comment type="caution">
    <text evidence="4">The sequence shown here is derived from an EMBL/GenBank/DDBJ whole genome shotgun (WGS) entry which is preliminary data.</text>
</comment>
<feature type="region of interest" description="Disordered" evidence="2">
    <location>
        <begin position="287"/>
        <end position="394"/>
    </location>
</feature>
<dbReference type="SUPFAM" id="SSF55550">
    <property type="entry name" value="SH2 domain"/>
    <property type="match status" value="1"/>
</dbReference>
<protein>
    <recommendedName>
        <fullName evidence="3">SH2 domain-containing protein</fullName>
    </recommendedName>
</protein>
<dbReference type="Gene3D" id="1.10.840.10">
    <property type="entry name" value="Ras guanine-nucleotide exchange factors catalytic domain"/>
    <property type="match status" value="1"/>
</dbReference>
<keyword evidence="5" id="KW-1185">Reference proteome</keyword>
<dbReference type="AlphaFoldDB" id="A0AAV5WHX6"/>
<dbReference type="PROSITE" id="PS50001">
    <property type="entry name" value="SH2"/>
    <property type="match status" value="1"/>
</dbReference>
<feature type="non-terminal residue" evidence="4">
    <location>
        <position position="1"/>
    </location>
</feature>
<dbReference type="InterPro" id="IPR000980">
    <property type="entry name" value="SH2"/>
</dbReference>
<dbReference type="SMART" id="SM00252">
    <property type="entry name" value="SH2"/>
    <property type="match status" value="1"/>
</dbReference>
<feature type="compositionally biased region" description="Basic and acidic residues" evidence="2">
    <location>
        <begin position="374"/>
        <end position="394"/>
    </location>
</feature>
<dbReference type="GO" id="GO:0007264">
    <property type="term" value="P:small GTPase-mediated signal transduction"/>
    <property type="evidence" value="ECO:0007669"/>
    <property type="project" value="InterPro"/>
</dbReference>
<dbReference type="FunFam" id="3.30.505.10:FF:000013">
    <property type="entry name" value="SH2 domain-containing protein 3C isoform X1"/>
    <property type="match status" value="1"/>
</dbReference>
<feature type="compositionally biased region" description="Polar residues" evidence="2">
    <location>
        <begin position="353"/>
        <end position="373"/>
    </location>
</feature>
<sequence length="690" mass="76258">QSLEEEEIRDEPFYHAKITRVRAEAIVRENGDFLVRDSISNAGEFVLTAFWKKPLHFQINHERDRMGNKVYMFEEEEFSTVSSLVHFYRTHRRPITLSTGCQISRGMEKDGGEEILNAKGGGAELEAQYAKIFRPTAAGARPAYGASPGLSKTAMVNWASRSSLASSASVSNLSRPVALPPPVPASLIRSGLPMPKRSPPQMRKKEEEEDYCEMDYDAMEPDPLHSPLIGGTRSVFNMTMPSHMRDSILRPTQSLEKLTFAAENCHTLPNRKPRSPSSVHSEIIHTTTALHSPISEREPGNRQSDLSADSGRRSGDSSGSRPASATTGDEEDDYDLPKADRDQLFIRSDSRLSKSSVPTTNTSSEGHGSGASTSRDESDYDEPKDMRRESPMVFTRERPTIATKPVLMAKPPTASKPALPPKPSSVGGDIVPPQLHRLRNFVIDHSERELAENLGREDCGLLGLIGPDVDARLAGAGALLLPSGHARRSRMKTRCRNSQLAVVFSIVSADSLLESARVLSLWIKVAGHAIKRNGNQFTFVNVMRALSSEKLNITALWERVDALSRQDFRLLAKSFSTITTRGEHPLDSVACSIPFLHPLLDIFDGGVDVESSYLDRSSPAKELESTFFWLDVARDWCSMGAQYSQRCAAHFASSFPRTTKINLLTESNLATVLPAGEQLHALFVHLPTWR</sequence>
<evidence type="ECO:0000256" key="1">
    <source>
        <dbReference type="PROSITE-ProRule" id="PRU00191"/>
    </source>
</evidence>
<keyword evidence="1" id="KW-0727">SH2 domain</keyword>
<dbReference type="InterPro" id="IPR036860">
    <property type="entry name" value="SH2_dom_sf"/>
</dbReference>
<reference evidence="4" key="1">
    <citation type="submission" date="2023-10" db="EMBL/GenBank/DDBJ databases">
        <title>Genome assembly of Pristionchus species.</title>
        <authorList>
            <person name="Yoshida K."/>
            <person name="Sommer R.J."/>
        </authorList>
    </citation>
    <scope>NUCLEOTIDE SEQUENCE</scope>
    <source>
        <strain evidence="4">RS5133</strain>
    </source>
</reference>
<feature type="region of interest" description="Disordered" evidence="2">
    <location>
        <begin position="171"/>
        <end position="209"/>
    </location>
</feature>
<feature type="region of interest" description="Disordered" evidence="2">
    <location>
        <begin position="410"/>
        <end position="431"/>
    </location>
</feature>
<feature type="domain" description="SH2" evidence="3">
    <location>
        <begin position="13"/>
        <end position="101"/>
    </location>
</feature>
<feature type="compositionally biased region" description="Basic and acidic residues" evidence="2">
    <location>
        <begin position="335"/>
        <end position="352"/>
    </location>
</feature>
<evidence type="ECO:0000256" key="2">
    <source>
        <dbReference type="SAM" id="MobiDB-lite"/>
    </source>
</evidence>
<dbReference type="PANTHER" id="PTHR14247:SF8">
    <property type="entry name" value="RAS-GEF DOMAIN-CONTAINING PROTEIN"/>
    <property type="match status" value="1"/>
</dbReference>
<dbReference type="PANTHER" id="PTHR14247">
    <property type="entry name" value="BREAST CANCER ANTI-ESTROGEN RESISTANCE PROTEIN 3 HOMOLOG-LIKE PROTEIN"/>
    <property type="match status" value="1"/>
</dbReference>
<evidence type="ECO:0000259" key="3">
    <source>
        <dbReference type="PROSITE" id="PS50001"/>
    </source>
</evidence>
<dbReference type="Proteomes" id="UP001432322">
    <property type="component" value="Unassembled WGS sequence"/>
</dbReference>
<evidence type="ECO:0000313" key="4">
    <source>
        <dbReference type="EMBL" id="GMT31522.1"/>
    </source>
</evidence>
<accession>A0AAV5WHX6</accession>
<dbReference type="GO" id="GO:0005085">
    <property type="term" value="F:guanyl-nucleotide exchange factor activity"/>
    <property type="evidence" value="ECO:0007669"/>
    <property type="project" value="InterPro"/>
</dbReference>